<comment type="cofactor">
    <cofactor evidence="1">
        <name>thiamine diphosphate</name>
        <dbReference type="ChEBI" id="CHEBI:58937"/>
    </cofactor>
</comment>
<comment type="caution">
    <text evidence="5">The sequence shown here is derived from an EMBL/GenBank/DDBJ whole genome shotgun (WGS) entry which is preliminary data.</text>
</comment>
<dbReference type="InterPro" id="IPR051157">
    <property type="entry name" value="PDH/Transketolase"/>
</dbReference>
<dbReference type="PANTHER" id="PTHR43825:SF1">
    <property type="entry name" value="TRANSKETOLASE-LIKE PYRIMIDINE-BINDING DOMAIN-CONTAINING PROTEIN"/>
    <property type="match status" value="1"/>
</dbReference>
<evidence type="ECO:0000259" key="4">
    <source>
        <dbReference type="SMART" id="SM00861"/>
    </source>
</evidence>
<organism evidence="5 6">
    <name type="scientific">Aerophobetes bacterium</name>
    <dbReference type="NCBI Taxonomy" id="2030807"/>
    <lineage>
        <taxon>Bacteria</taxon>
        <taxon>Candidatus Aerophobota</taxon>
    </lineage>
</organism>
<dbReference type="SMART" id="SM00861">
    <property type="entry name" value="Transket_pyr"/>
    <property type="match status" value="1"/>
</dbReference>
<dbReference type="SUPFAM" id="SSF52922">
    <property type="entry name" value="TK C-terminal domain-like"/>
    <property type="match status" value="1"/>
</dbReference>
<dbReference type="SUPFAM" id="SSF52518">
    <property type="entry name" value="Thiamin diphosphate-binding fold (THDP-binding)"/>
    <property type="match status" value="1"/>
</dbReference>
<dbReference type="InterPro" id="IPR029061">
    <property type="entry name" value="THDP-binding"/>
</dbReference>
<proteinExistence type="inferred from homology"/>
<dbReference type="Gene3D" id="3.40.50.970">
    <property type="match status" value="1"/>
</dbReference>
<evidence type="ECO:0000256" key="1">
    <source>
        <dbReference type="ARBA" id="ARBA00001964"/>
    </source>
</evidence>
<dbReference type="InterPro" id="IPR005475">
    <property type="entry name" value="Transketolase-like_Pyr-bd"/>
</dbReference>
<evidence type="ECO:0000313" key="6">
    <source>
        <dbReference type="Proteomes" id="UP000279422"/>
    </source>
</evidence>
<evidence type="ECO:0000256" key="2">
    <source>
        <dbReference type="ARBA" id="ARBA00007131"/>
    </source>
</evidence>
<dbReference type="AlphaFoldDB" id="A0A497E489"/>
<evidence type="ECO:0000313" key="5">
    <source>
        <dbReference type="EMBL" id="RLE09686.1"/>
    </source>
</evidence>
<protein>
    <submittedName>
        <fullName evidence="5">Transketolase family protein</fullName>
    </submittedName>
</protein>
<dbReference type="InterPro" id="IPR033248">
    <property type="entry name" value="Transketolase_C"/>
</dbReference>
<dbReference type="EMBL" id="QMPZ01000034">
    <property type="protein sequence ID" value="RLE09686.1"/>
    <property type="molecule type" value="Genomic_DNA"/>
</dbReference>
<feature type="domain" description="Transketolase-like pyrimidine-binding" evidence="4">
    <location>
        <begin position="5"/>
        <end position="170"/>
    </location>
</feature>
<keyword evidence="3" id="KW-0786">Thiamine pyrophosphate</keyword>
<dbReference type="InterPro" id="IPR009014">
    <property type="entry name" value="Transketo_C/PFOR_II"/>
</dbReference>
<dbReference type="Pfam" id="PF02779">
    <property type="entry name" value="Transket_pyr"/>
    <property type="match status" value="1"/>
</dbReference>
<reference evidence="5 6" key="1">
    <citation type="submission" date="2018-06" db="EMBL/GenBank/DDBJ databases">
        <title>Extensive metabolic versatility and redundancy in microbially diverse, dynamic hydrothermal sediments.</title>
        <authorList>
            <person name="Dombrowski N."/>
            <person name="Teske A."/>
            <person name="Baker B.J."/>
        </authorList>
    </citation>
    <scope>NUCLEOTIDE SEQUENCE [LARGE SCALE GENOMIC DNA]</scope>
    <source>
        <strain evidence="5">B47_G16</strain>
    </source>
</reference>
<dbReference type="PANTHER" id="PTHR43825">
    <property type="entry name" value="PYRUVATE DEHYDROGENASE E1 COMPONENT"/>
    <property type="match status" value="1"/>
</dbReference>
<dbReference type="FunFam" id="3.40.50.970:FF:000129">
    <property type="entry name" value="Transketolase"/>
    <property type="match status" value="1"/>
</dbReference>
<dbReference type="Pfam" id="PF02780">
    <property type="entry name" value="Transketolase_C"/>
    <property type="match status" value="1"/>
</dbReference>
<evidence type="ECO:0000256" key="3">
    <source>
        <dbReference type="ARBA" id="ARBA00023052"/>
    </source>
</evidence>
<accession>A0A497E489</accession>
<gene>
    <name evidence="5" type="ORF">DRJ00_03610</name>
</gene>
<dbReference type="Proteomes" id="UP000279422">
    <property type="component" value="Unassembled WGS sequence"/>
</dbReference>
<dbReference type="Gene3D" id="3.40.50.920">
    <property type="match status" value="1"/>
</dbReference>
<sequence>MGKLIATRDAFGEVLVELGERYKNLVVLTADLAESTRTNKFASRFPDRFFNMGIAEQNMMGVAAGLASCDKIVVASSFAIFSTGRAWEQVRYSICHSYLNVKVVATHGGISVGEDGSSHQATEDLSLMRPLPGMRVVVPADATETKLAIRAAVETDGPFYIRLGRPKIPVIFEDSCPFQLGKGYRLTEGEDVAIFACGVMLYQALEAEKNLRREGVKAQVINMSTIKPIDTQIIIEAAKATGAVVTAEEHQVTGGLGSAVSEVLAENFPVPLERVGIKDRFGESGTPEELFKKYGLTARDIEEAAKKVLRRKG</sequence>
<name>A0A497E489_UNCAE</name>
<dbReference type="CDD" id="cd07033">
    <property type="entry name" value="TPP_PYR_DXS_TK_like"/>
    <property type="match status" value="1"/>
</dbReference>
<comment type="similarity">
    <text evidence="2">Belongs to the transketolase family.</text>
</comment>